<dbReference type="STRING" id="94237.ENSMMOP00000004514"/>
<feature type="domain" description="FCS-type" evidence="17">
    <location>
        <begin position="123"/>
        <end position="158"/>
    </location>
</feature>
<evidence type="ECO:0000256" key="6">
    <source>
        <dbReference type="ARBA" id="ARBA00022853"/>
    </source>
</evidence>
<dbReference type="InterPro" id="IPR004092">
    <property type="entry name" value="Mbt"/>
</dbReference>
<evidence type="ECO:0000256" key="15">
    <source>
        <dbReference type="SAM" id="Phobius"/>
    </source>
</evidence>
<keyword evidence="4 12" id="KW-0863">Zinc-finger</keyword>
<dbReference type="GO" id="GO:0045892">
    <property type="term" value="P:negative regulation of DNA-templated transcription"/>
    <property type="evidence" value="ECO:0007669"/>
    <property type="project" value="TreeGrafter"/>
</dbReference>
<reference evidence="18" key="2">
    <citation type="submission" date="2025-09" db="UniProtKB">
        <authorList>
            <consortium name="Ensembl"/>
        </authorList>
    </citation>
    <scope>IDENTIFICATION</scope>
</reference>
<dbReference type="GO" id="GO:0006325">
    <property type="term" value="P:chromatin organization"/>
    <property type="evidence" value="ECO:0007669"/>
    <property type="project" value="UniProtKB-KW"/>
</dbReference>
<keyword evidence="19" id="KW-1185">Reference proteome</keyword>
<evidence type="ECO:0000256" key="9">
    <source>
        <dbReference type="ARBA" id="ARBA00023163"/>
    </source>
</evidence>
<keyword evidence="8 11" id="KW-0238">DNA-binding</keyword>
<dbReference type="SMART" id="SM00561">
    <property type="entry name" value="MBT"/>
    <property type="match status" value="4"/>
</dbReference>
<evidence type="ECO:0000256" key="8">
    <source>
        <dbReference type="ARBA" id="ARBA00023125"/>
    </source>
</evidence>
<dbReference type="InterPro" id="IPR006612">
    <property type="entry name" value="THAP_Znf"/>
</dbReference>
<dbReference type="PANTHER" id="PTHR12247:SF64">
    <property type="entry name" value="LETHAL(3)MALIGNANT BRAIN TUMOR-LIKE PROTEIN 2"/>
    <property type="match status" value="1"/>
</dbReference>
<dbReference type="GO" id="GO:0008270">
    <property type="term" value="F:zinc ion binding"/>
    <property type="evidence" value="ECO:0007669"/>
    <property type="project" value="UniProtKB-KW"/>
</dbReference>
<dbReference type="Pfam" id="PF02820">
    <property type="entry name" value="MBT"/>
    <property type="match status" value="4"/>
</dbReference>
<evidence type="ECO:0000256" key="4">
    <source>
        <dbReference type="ARBA" id="ARBA00022771"/>
    </source>
</evidence>
<evidence type="ECO:0000259" key="17">
    <source>
        <dbReference type="PROSITE" id="PS51024"/>
    </source>
</evidence>
<dbReference type="Pfam" id="PF05485">
    <property type="entry name" value="THAP"/>
    <property type="match status" value="1"/>
</dbReference>
<dbReference type="OMA" id="GPLICEM"/>
<dbReference type="Gene3D" id="6.20.210.20">
    <property type="entry name" value="THAP domain"/>
    <property type="match status" value="1"/>
</dbReference>
<accession>A0A3Q3W7E5</accession>
<evidence type="ECO:0000256" key="12">
    <source>
        <dbReference type="PROSITE-ProRule" id="PRU00367"/>
    </source>
</evidence>
<dbReference type="AlphaFoldDB" id="A0A3Q3W7E5"/>
<keyword evidence="6" id="KW-0156">Chromatin regulator</keyword>
<evidence type="ECO:0000313" key="18">
    <source>
        <dbReference type="Ensembl" id="ENSMMOP00000004514.1"/>
    </source>
</evidence>
<evidence type="ECO:0000313" key="19">
    <source>
        <dbReference type="Proteomes" id="UP000261620"/>
    </source>
</evidence>
<keyword evidence="15" id="KW-0812">Transmembrane</keyword>
<keyword evidence="7" id="KW-0805">Transcription regulation</keyword>
<dbReference type="GO" id="GO:0042393">
    <property type="term" value="F:histone binding"/>
    <property type="evidence" value="ECO:0007669"/>
    <property type="project" value="TreeGrafter"/>
</dbReference>
<keyword evidence="5" id="KW-0862">Zinc</keyword>
<dbReference type="InterPro" id="IPR038603">
    <property type="entry name" value="Znf_FCS_sf"/>
</dbReference>
<dbReference type="Proteomes" id="UP000261620">
    <property type="component" value="Unplaced"/>
</dbReference>
<dbReference type="GO" id="GO:0005634">
    <property type="term" value="C:nucleus"/>
    <property type="evidence" value="ECO:0007669"/>
    <property type="project" value="UniProtKB-SubCell"/>
</dbReference>
<feature type="region of interest" description="Disordered" evidence="14">
    <location>
        <begin position="755"/>
        <end position="801"/>
    </location>
</feature>
<dbReference type="PANTHER" id="PTHR12247">
    <property type="entry name" value="POLYCOMB GROUP PROTEIN"/>
    <property type="match status" value="1"/>
</dbReference>
<protein>
    <submittedName>
        <fullName evidence="18">Uncharacterized protein</fullName>
    </submittedName>
</protein>
<evidence type="ECO:0000256" key="3">
    <source>
        <dbReference type="ARBA" id="ARBA00022737"/>
    </source>
</evidence>
<evidence type="ECO:0000256" key="14">
    <source>
        <dbReference type="SAM" id="MobiDB-lite"/>
    </source>
</evidence>
<feature type="repeat" description="MBT" evidence="13">
    <location>
        <begin position="425"/>
        <end position="526"/>
    </location>
</feature>
<feature type="compositionally biased region" description="Acidic residues" evidence="14">
    <location>
        <begin position="767"/>
        <end position="777"/>
    </location>
</feature>
<evidence type="ECO:0000256" key="11">
    <source>
        <dbReference type="PROSITE-ProRule" id="PRU00309"/>
    </source>
</evidence>
<organism evidence="18 19">
    <name type="scientific">Mola mola</name>
    <name type="common">Ocean sunfish</name>
    <name type="synonym">Tetraodon mola</name>
    <dbReference type="NCBI Taxonomy" id="94237"/>
    <lineage>
        <taxon>Eukaryota</taxon>
        <taxon>Metazoa</taxon>
        <taxon>Chordata</taxon>
        <taxon>Craniata</taxon>
        <taxon>Vertebrata</taxon>
        <taxon>Euteleostomi</taxon>
        <taxon>Actinopterygii</taxon>
        <taxon>Neopterygii</taxon>
        <taxon>Teleostei</taxon>
        <taxon>Neoteleostei</taxon>
        <taxon>Acanthomorphata</taxon>
        <taxon>Eupercaria</taxon>
        <taxon>Tetraodontiformes</taxon>
        <taxon>Molidae</taxon>
        <taxon>Mola</taxon>
    </lineage>
</organism>
<dbReference type="InterPro" id="IPR012313">
    <property type="entry name" value="Znf_FCS"/>
</dbReference>
<dbReference type="CDD" id="cd20100">
    <property type="entry name" value="MBT_dSfmbt-like_rpt4"/>
    <property type="match status" value="1"/>
</dbReference>
<feature type="region of interest" description="Disordered" evidence="14">
    <location>
        <begin position="679"/>
        <end position="721"/>
    </location>
</feature>
<feature type="compositionally biased region" description="Basic and acidic residues" evidence="14">
    <location>
        <begin position="709"/>
        <end position="721"/>
    </location>
</feature>
<evidence type="ECO:0000256" key="7">
    <source>
        <dbReference type="ARBA" id="ARBA00023015"/>
    </source>
</evidence>
<name>A0A3Q3W7E5_MOLML</name>
<evidence type="ECO:0000256" key="10">
    <source>
        <dbReference type="ARBA" id="ARBA00023242"/>
    </source>
</evidence>
<dbReference type="SUPFAM" id="SSF63748">
    <property type="entry name" value="Tudor/PWWP/MBT"/>
    <property type="match status" value="4"/>
</dbReference>
<keyword evidence="2" id="KW-0479">Metal-binding</keyword>
<dbReference type="GO" id="GO:0003677">
    <property type="term" value="F:DNA binding"/>
    <property type="evidence" value="ECO:0007669"/>
    <property type="project" value="UniProtKB-UniRule"/>
</dbReference>
<dbReference type="Ensembl" id="ENSMMOT00000004596.1">
    <property type="protein sequence ID" value="ENSMMOP00000004514.1"/>
    <property type="gene ID" value="ENSMMOG00000003589.1"/>
</dbReference>
<evidence type="ECO:0000259" key="16">
    <source>
        <dbReference type="PROSITE" id="PS50950"/>
    </source>
</evidence>
<feature type="transmembrane region" description="Helical" evidence="15">
    <location>
        <begin position="637"/>
        <end position="661"/>
    </location>
</feature>
<evidence type="ECO:0000256" key="1">
    <source>
        <dbReference type="ARBA" id="ARBA00004123"/>
    </source>
</evidence>
<dbReference type="InterPro" id="IPR050548">
    <property type="entry name" value="PcG_chromatin_remod_factors"/>
</dbReference>
<dbReference type="Gene3D" id="2.30.30.140">
    <property type="match status" value="4"/>
</dbReference>
<dbReference type="PROSITE" id="PS51024">
    <property type="entry name" value="ZF_FCS"/>
    <property type="match status" value="1"/>
</dbReference>
<feature type="repeat" description="MBT" evidence="13">
    <location>
        <begin position="534"/>
        <end position="630"/>
    </location>
</feature>
<evidence type="ECO:0000256" key="2">
    <source>
        <dbReference type="ARBA" id="ARBA00022723"/>
    </source>
</evidence>
<feature type="domain" description="THAP-type" evidence="16">
    <location>
        <begin position="1"/>
        <end position="82"/>
    </location>
</feature>
<keyword evidence="10" id="KW-0539">Nucleus</keyword>
<dbReference type="SUPFAM" id="SSF57716">
    <property type="entry name" value="Glucocorticoid receptor-like (DNA-binding domain)"/>
    <property type="match status" value="1"/>
</dbReference>
<reference evidence="18" key="1">
    <citation type="submission" date="2025-08" db="UniProtKB">
        <authorList>
            <consortium name="Ensembl"/>
        </authorList>
    </citation>
    <scope>IDENTIFICATION</scope>
</reference>
<keyword evidence="3" id="KW-0677">Repeat</keyword>
<evidence type="ECO:0000256" key="5">
    <source>
        <dbReference type="ARBA" id="ARBA00022833"/>
    </source>
</evidence>
<dbReference type="SMART" id="SM00692">
    <property type="entry name" value="DM3"/>
    <property type="match status" value="1"/>
</dbReference>
<dbReference type="InterPro" id="IPR038441">
    <property type="entry name" value="THAP_Znf_sf"/>
</dbReference>
<proteinExistence type="predicted"/>
<sequence>MPYHCVAYGCGKTIEDGVTLFKFPKDPEEFRKWEKQVQRTRSQWVATPNCYLCSEHFGKEYFEPKPTTGTLKLRPGAAPTVFVRPHCSSCSGMGCSKCLPAIQRRGIATEPRDQTSPLIVYMSSPVSKKIVCEMCGTTGTIKTFFSKTKRFCSTSCSRSYSSNSKKSSILARLQGKPPTKKATVLNKVNKGPPAPAASDGEGLVAGFDWGTYLEKETSLAASVSCFRHAPLCDRWDDIAVGMKVEVLNTNAVLPSKVYWIATVIQVAGYKALLRYEGFEHDSSHDFWCSLVSGELNPIGWCAMTSKLLVPPQDVKPNITDWKTYLMTKLVGANTLPVDFYMKLAENVKTPFKVGMRVEVVDPKHISRTRVATVELIIGGRLRLVYTDQSDVPENTVSDFWCHMWSPLLHPLGWSTKVGHAIKTPEGAASALKGTSDSMFPLFKKPRFVYMEGSFFEEGMKLEAIDPLNLGSICVATVHKVLLDGYLMVGIDGTISNGSDQFCYHASSHAILPVDFCKKNNIPLTVPQGYDPHTFTWEKYLKETNAKAAPARLFSTDFPGYGFSPNMKLEAVDLMEPRLVCVATVKQCVGRLLLIHFDGWEDEFDQWVDHQSPDIYPVGWCELMGYQLQPPPGQVNTLFIFFLCETFLLVCSLISICVVFAVQVKVEEVEMETPIDRPNKAQKVSLKGVKQEEGREPSQPGVHQTPKQSSSEKAEQKKRMQREAAAGGIAELGYFEKSFTATSMQQSENLKRSCAESIQKLDQQGENCGDDSTMEDISDSNTEQGTTGDAEGLAVLDEKVWL</sequence>
<feature type="repeat" description="MBT" evidence="13">
    <location>
        <begin position="207"/>
        <end position="311"/>
    </location>
</feature>
<keyword evidence="9" id="KW-0804">Transcription</keyword>
<evidence type="ECO:0000256" key="13">
    <source>
        <dbReference type="PROSITE-ProRule" id="PRU00459"/>
    </source>
</evidence>
<dbReference type="PROSITE" id="PS50950">
    <property type="entry name" value="ZF_THAP"/>
    <property type="match status" value="1"/>
</dbReference>
<feature type="repeat" description="MBT" evidence="13">
    <location>
        <begin position="319"/>
        <end position="424"/>
    </location>
</feature>
<keyword evidence="15" id="KW-1133">Transmembrane helix</keyword>
<keyword evidence="15" id="KW-0472">Membrane</keyword>
<comment type="subcellular location">
    <subcellularLocation>
        <location evidence="1">Nucleus</location>
    </subcellularLocation>
</comment>
<dbReference type="Pfam" id="PF21319">
    <property type="entry name" value="zf-FCS_1"/>
    <property type="match status" value="1"/>
</dbReference>
<dbReference type="SMART" id="SM00980">
    <property type="entry name" value="THAP"/>
    <property type="match status" value="1"/>
</dbReference>
<dbReference type="PROSITE" id="PS51079">
    <property type="entry name" value="MBT"/>
    <property type="match status" value="4"/>
</dbReference>
<dbReference type="GO" id="GO:0003682">
    <property type="term" value="F:chromatin binding"/>
    <property type="evidence" value="ECO:0007669"/>
    <property type="project" value="TreeGrafter"/>
</dbReference>
<dbReference type="Gene3D" id="3.30.60.160">
    <property type="match status" value="1"/>
</dbReference>